<evidence type="ECO:0000256" key="1">
    <source>
        <dbReference type="ARBA" id="ARBA00004141"/>
    </source>
</evidence>
<sequence length="189" mass="20429">MTLIVLGLALWWGAHLWKRVAPASRARMGDPGKGLVAVLVLAGVVLMVIGWRGSAWLGIEPVETVFVWDPPRFLVHVNNLLMLFAFYLYAASGMKTRITRVIRHPQLTAVKTWALAHLLVNGDLAAIVLFGGLLAWAVVEVILINRAEPRGPVPEPAPMGKEIGAVVGAVVVMGAVMLIHNWLGVAPWG</sequence>
<dbReference type="InterPro" id="IPR009915">
    <property type="entry name" value="NnrU_dom"/>
</dbReference>
<keyword evidence="4 5" id="KW-0472">Membrane</keyword>
<evidence type="ECO:0000259" key="6">
    <source>
        <dbReference type="Pfam" id="PF07298"/>
    </source>
</evidence>
<feature type="transmembrane region" description="Helical" evidence="5">
    <location>
        <begin position="32"/>
        <end position="52"/>
    </location>
</feature>
<reference evidence="7 8" key="1">
    <citation type="journal article" date="2022" name="Microorganisms">
        <title>Genome Sequence and Characterization of a Xanthorhodopsin-Containing, Aerobic Anoxygenic Phototrophic Rhodobacter Species, Isolated from Mesophilic Conditions at Yellowstone National Park.</title>
        <authorList>
            <person name="Kyndt J.A."/>
            <person name="Robertson S."/>
            <person name="Shoffstall I.B."/>
            <person name="Ramaley R.F."/>
            <person name="Meyer T.E."/>
        </authorList>
    </citation>
    <scope>NUCLEOTIDE SEQUENCE [LARGE SCALE GENOMIC DNA]</scope>
    <source>
        <strain evidence="7 8">M37P</strain>
    </source>
</reference>
<evidence type="ECO:0000256" key="4">
    <source>
        <dbReference type="ARBA" id="ARBA00023136"/>
    </source>
</evidence>
<proteinExistence type="predicted"/>
<feature type="transmembrane region" description="Helical" evidence="5">
    <location>
        <begin position="163"/>
        <end position="183"/>
    </location>
</feature>
<feature type="transmembrane region" description="Helical" evidence="5">
    <location>
        <begin position="73"/>
        <end position="90"/>
    </location>
</feature>
<feature type="transmembrane region" description="Helical" evidence="5">
    <location>
        <begin position="124"/>
        <end position="143"/>
    </location>
</feature>
<organism evidence="7 8">
    <name type="scientific">Rhodobacter calidifons</name>
    <dbReference type="NCBI Taxonomy" id="2715277"/>
    <lineage>
        <taxon>Bacteria</taxon>
        <taxon>Pseudomonadati</taxon>
        <taxon>Pseudomonadota</taxon>
        <taxon>Alphaproteobacteria</taxon>
        <taxon>Rhodobacterales</taxon>
        <taxon>Rhodobacter group</taxon>
        <taxon>Rhodobacter</taxon>
    </lineage>
</organism>
<accession>A0ABX0G2L3</accession>
<dbReference type="Pfam" id="PF07298">
    <property type="entry name" value="NnrU"/>
    <property type="match status" value="1"/>
</dbReference>
<evidence type="ECO:0000256" key="3">
    <source>
        <dbReference type="ARBA" id="ARBA00022989"/>
    </source>
</evidence>
<name>A0ABX0G2L3_9RHOB</name>
<keyword evidence="3 5" id="KW-1133">Transmembrane helix</keyword>
<comment type="subcellular location">
    <subcellularLocation>
        <location evidence="1">Membrane</location>
        <topology evidence="1">Multi-pass membrane protein</topology>
    </subcellularLocation>
</comment>
<feature type="domain" description="NnrU" evidence="6">
    <location>
        <begin position="4"/>
        <end position="187"/>
    </location>
</feature>
<dbReference type="RefSeq" id="WP_166401477.1">
    <property type="nucleotide sequence ID" value="NZ_JAANHS010000001.1"/>
</dbReference>
<protein>
    <recommendedName>
        <fullName evidence="6">NnrU domain-containing protein</fullName>
    </recommendedName>
</protein>
<keyword evidence="2 5" id="KW-0812">Transmembrane</keyword>
<dbReference type="Proteomes" id="UP001515660">
    <property type="component" value="Unassembled WGS sequence"/>
</dbReference>
<evidence type="ECO:0000313" key="8">
    <source>
        <dbReference type="Proteomes" id="UP001515660"/>
    </source>
</evidence>
<comment type="caution">
    <text evidence="7">The sequence shown here is derived from an EMBL/GenBank/DDBJ whole genome shotgun (WGS) entry which is preliminary data.</text>
</comment>
<evidence type="ECO:0000256" key="5">
    <source>
        <dbReference type="SAM" id="Phobius"/>
    </source>
</evidence>
<dbReference type="EMBL" id="JAANHS010000001">
    <property type="protein sequence ID" value="NHB75437.1"/>
    <property type="molecule type" value="Genomic_DNA"/>
</dbReference>
<evidence type="ECO:0000256" key="2">
    <source>
        <dbReference type="ARBA" id="ARBA00022692"/>
    </source>
</evidence>
<keyword evidence="8" id="KW-1185">Reference proteome</keyword>
<gene>
    <name evidence="7" type="ORF">G8O29_01615</name>
</gene>
<evidence type="ECO:0000313" key="7">
    <source>
        <dbReference type="EMBL" id="NHB75437.1"/>
    </source>
</evidence>